<feature type="domain" description="SLH" evidence="1">
    <location>
        <begin position="120"/>
        <end position="178"/>
    </location>
</feature>
<dbReference type="PANTHER" id="PTHR43308">
    <property type="entry name" value="OUTER MEMBRANE PROTEIN ALPHA-RELATED"/>
    <property type="match status" value="1"/>
</dbReference>
<dbReference type="InterPro" id="IPR051465">
    <property type="entry name" value="Cell_Envelope_Struct_Comp"/>
</dbReference>
<dbReference type="NCBIfam" id="TIGR02669">
    <property type="entry name" value="SpoIID_LytB"/>
    <property type="match status" value="1"/>
</dbReference>
<dbReference type="Proteomes" id="UP001595965">
    <property type="component" value="Unassembled WGS sequence"/>
</dbReference>
<comment type="caution">
    <text evidence="2">The sequence shown here is derived from an EMBL/GenBank/DDBJ whole genome shotgun (WGS) entry which is preliminary data.</text>
</comment>
<dbReference type="Pfam" id="PF08486">
    <property type="entry name" value="SpoIID"/>
    <property type="match status" value="1"/>
</dbReference>
<name>A0ABV8Y347_9MICC</name>
<feature type="domain" description="SLH" evidence="1">
    <location>
        <begin position="55"/>
        <end position="118"/>
    </location>
</feature>
<sequence>MPIFIAPATVPGLSGPRPARSSGLSRRLLTVLLAAVLVLAAGPLAGPAAPARAATPSTFPDVPATHTFHAAVTWMIQQEITKGGSDGTFGVNEDISRAEASAFLFRLVDPDVTPPAVSPFKDVPAKQGWYAYTPIAWMATEGIINGYADETFRPYRSITRGEMAKILYGVADAGAAEPSGAPFKDVPEDSSYAQYIAWMKTEGISRGYADGNFRPGRPISRGEAAQLIWKVAGEMGHDTTVFPVSFAVSGSGWGHGVGMSQYGARAMAEAGNTSGQILNHYYRPAVVQNGPNRVNENIRVHLVTTPRIVVDGTREVRVRASGSSQAPATAGAVTFTADGDQVVATLPNGTQQRSGSMALEWTGTRFWKGTASTVTVPDANGASTDLVLRHGRVQVTANGDGGLNVVNELRMNDEYLYGVDEMPSLWPPAALEAQTVAGRSYALRNMGSLKPDCDCHVYDDVRSQKFTGWAKENEGPGSVYGARWKAAVDATSQRVLYYNGSVAEATYYSSSGGQTRGAEEQWGKTVPYLTSRPDPYSLQAAANNPNRSWTSSPTQAQMARAFGLPNVVTVAETAENQNSGYTDWITATASDGTTSRITGNQFRSRLGLKSAFIIAVTPR</sequence>
<dbReference type="InterPro" id="IPR001119">
    <property type="entry name" value="SLH_dom"/>
</dbReference>
<dbReference type="PANTHER" id="PTHR43308:SF1">
    <property type="entry name" value="OUTER MEMBRANE PROTEIN ALPHA"/>
    <property type="match status" value="1"/>
</dbReference>
<dbReference type="InterPro" id="IPR013486">
    <property type="entry name" value="SpoIID/LytB"/>
</dbReference>
<accession>A0ABV8Y347</accession>
<organism evidence="2 3">
    <name type="scientific">Citricoccus alkalitolerans</name>
    <dbReference type="NCBI Taxonomy" id="246603"/>
    <lineage>
        <taxon>Bacteria</taxon>
        <taxon>Bacillati</taxon>
        <taxon>Actinomycetota</taxon>
        <taxon>Actinomycetes</taxon>
        <taxon>Micrococcales</taxon>
        <taxon>Micrococcaceae</taxon>
        <taxon>Citricoccus</taxon>
    </lineage>
</organism>
<keyword evidence="3" id="KW-1185">Reference proteome</keyword>
<dbReference type="EMBL" id="JBHSEN010000002">
    <property type="protein sequence ID" value="MFC4430940.1"/>
    <property type="molecule type" value="Genomic_DNA"/>
</dbReference>
<gene>
    <name evidence="2" type="ORF">ACFO0K_14800</name>
</gene>
<proteinExistence type="predicted"/>
<protein>
    <submittedName>
        <fullName evidence="2">SpoIID/LytB domain-containing protein</fullName>
    </submittedName>
</protein>
<dbReference type="RefSeq" id="WP_344225626.1">
    <property type="nucleotide sequence ID" value="NZ_BAAALH010000001.1"/>
</dbReference>
<feature type="domain" description="SLH" evidence="1">
    <location>
        <begin position="179"/>
        <end position="242"/>
    </location>
</feature>
<evidence type="ECO:0000259" key="1">
    <source>
        <dbReference type="PROSITE" id="PS51272"/>
    </source>
</evidence>
<evidence type="ECO:0000313" key="3">
    <source>
        <dbReference type="Proteomes" id="UP001595965"/>
    </source>
</evidence>
<evidence type="ECO:0000313" key="2">
    <source>
        <dbReference type="EMBL" id="MFC4430940.1"/>
    </source>
</evidence>
<dbReference type="Pfam" id="PF00395">
    <property type="entry name" value="SLH"/>
    <property type="match status" value="3"/>
</dbReference>
<dbReference type="PROSITE" id="PS51272">
    <property type="entry name" value="SLH"/>
    <property type="match status" value="3"/>
</dbReference>
<reference evidence="3" key="1">
    <citation type="journal article" date="2019" name="Int. J. Syst. Evol. Microbiol.">
        <title>The Global Catalogue of Microorganisms (GCM) 10K type strain sequencing project: providing services to taxonomists for standard genome sequencing and annotation.</title>
        <authorList>
            <consortium name="The Broad Institute Genomics Platform"/>
            <consortium name="The Broad Institute Genome Sequencing Center for Infectious Disease"/>
            <person name="Wu L."/>
            <person name="Ma J."/>
        </authorList>
    </citation>
    <scope>NUCLEOTIDE SEQUENCE [LARGE SCALE GENOMIC DNA]</scope>
    <source>
        <strain evidence="3">CGMCC 1.12125</strain>
    </source>
</reference>
<dbReference type="InterPro" id="IPR013693">
    <property type="entry name" value="SpoIID/LytB_N"/>
</dbReference>